<dbReference type="SUPFAM" id="SSF51126">
    <property type="entry name" value="Pectin lyase-like"/>
    <property type="match status" value="1"/>
</dbReference>
<reference evidence="1" key="1">
    <citation type="submission" date="2024-06" db="EMBL/GenBank/DDBJ databases">
        <title>Complete Genome Sequence of mouse commensal type strain Neisseria musculi.</title>
        <authorList>
            <person name="Thapa E."/>
            <person name="Aluvathingal J."/>
            <person name="Nadendla S."/>
            <person name="Mehta A."/>
            <person name="Tettelin H."/>
            <person name="Weyand N.J."/>
        </authorList>
    </citation>
    <scope>NUCLEOTIDE SEQUENCE</scope>
    <source>
        <strain evidence="1">NW831</strain>
    </source>
</reference>
<evidence type="ECO:0000313" key="1">
    <source>
        <dbReference type="EMBL" id="QNT57834.1"/>
    </source>
</evidence>
<proteinExistence type="predicted"/>
<evidence type="ECO:0000313" key="2">
    <source>
        <dbReference type="Proteomes" id="UP000516412"/>
    </source>
</evidence>
<keyword evidence="2" id="KW-1185">Reference proteome</keyword>
<dbReference type="RefSeq" id="WP_187001271.1">
    <property type="nucleotide sequence ID" value="NZ_CP060414.2"/>
</dbReference>
<name>A0A7H1M869_9NEIS</name>
<dbReference type="Proteomes" id="UP000516412">
    <property type="component" value="Chromosome"/>
</dbReference>
<accession>A0A7H1M869</accession>
<organism evidence="1 2">
    <name type="scientific">Neisseria musculi</name>
    <dbReference type="NCBI Taxonomy" id="1815583"/>
    <lineage>
        <taxon>Bacteria</taxon>
        <taxon>Pseudomonadati</taxon>
        <taxon>Pseudomonadota</taxon>
        <taxon>Betaproteobacteria</taxon>
        <taxon>Neisseriales</taxon>
        <taxon>Neisseriaceae</taxon>
        <taxon>Neisseria</taxon>
    </lineage>
</organism>
<gene>
    <name evidence="1" type="ORF">H7A79_0982</name>
</gene>
<dbReference type="InterPro" id="IPR011050">
    <property type="entry name" value="Pectin_lyase_fold/virulence"/>
</dbReference>
<protein>
    <submittedName>
        <fullName evidence="1">Right handed beta helix region family protein</fullName>
    </submittedName>
</protein>
<dbReference type="AlphaFoldDB" id="A0A7H1M869"/>
<dbReference type="KEGG" id="nmus:H7A79_0982"/>
<dbReference type="EMBL" id="CP060414">
    <property type="protein sequence ID" value="QNT57834.1"/>
    <property type="molecule type" value="Genomic_DNA"/>
</dbReference>
<dbReference type="SMART" id="SM00710">
    <property type="entry name" value="PbH1"/>
    <property type="match status" value="4"/>
</dbReference>
<dbReference type="InterPro" id="IPR006626">
    <property type="entry name" value="PbH1"/>
</dbReference>
<sequence>MGIIQENKVSPEWVDNLYQIEMTDPVTGGADGVANKQAVQLGARTQWLKKENEKREQQIKNVLGKKSTLTDFGLVKLSNVLAEDDESTAATPKGVLDSINDASVSVVSIAALRQYTGRNSFVSVNGYYDNTPGVGGGLFVANKADTTSPDNGGTVIVSVDGVRWYRQSETVWVADFGVLGNGMDETQKIQSALSVCAFERKQLNFSAGKSYNITQISVPQFSRIAAMGAVFKKIVASDRPCVTINSDISIDVMEVSSPGSASDRGVRILGSNVEIGKIKLKSEVKGSNYGVHLQSSFGVPLRNINIGGVDIVNYDASLLVFGVEDGRISNIDIKCYRTGVYLRDVANYDFYNARLSEKSPNATGAPGQNGLLVESIGGDYWTHDLNFSNWLVSDAAEHSYRFGGQLGIRDVSFVSCVSKMSGNHGGKSSGGCGFKVLGATSVAARRHKNFKFTSCHVEDVNMDGGGIGNFSGYMLSVVDGVTLEGCTVGKNRNEQYSCWDAVSIESATNISLNGNIMSDFQRQGIRIVASTYDRFPGWDGLLDGLYVQGGSYQNQHTHNAPVVFFDVNPAQEATGAGVVKNVIFAGVNLRGGMAAIRQAEGITYENIYLDFDYENGLVSGATPVIPGKGDAYYNARIPWIGYSPTAKNGSVIIDKLTDTVRVRKNNSWVVQ</sequence>